<organism evidence="4 5">
    <name type="scientific">Roseibium aggregatum</name>
    <dbReference type="NCBI Taxonomy" id="187304"/>
    <lineage>
        <taxon>Bacteria</taxon>
        <taxon>Pseudomonadati</taxon>
        <taxon>Pseudomonadota</taxon>
        <taxon>Alphaproteobacteria</taxon>
        <taxon>Hyphomicrobiales</taxon>
        <taxon>Stappiaceae</taxon>
        <taxon>Roseibium</taxon>
    </lineage>
</organism>
<name>A0A939EJ19_9HYPH</name>
<dbReference type="Gene3D" id="3.40.190.10">
    <property type="entry name" value="Periplasmic binding protein-like II"/>
    <property type="match status" value="2"/>
</dbReference>
<dbReference type="InterPro" id="IPR006059">
    <property type="entry name" value="SBP"/>
</dbReference>
<proteinExistence type="predicted"/>
<evidence type="ECO:0000313" key="4">
    <source>
        <dbReference type="EMBL" id="MBN9672549.1"/>
    </source>
</evidence>
<evidence type="ECO:0000256" key="2">
    <source>
        <dbReference type="ARBA" id="ARBA00022764"/>
    </source>
</evidence>
<dbReference type="Pfam" id="PF13416">
    <property type="entry name" value="SBP_bac_8"/>
    <property type="match status" value="1"/>
</dbReference>
<keyword evidence="1 3" id="KW-0732">Signal</keyword>
<gene>
    <name evidence="4" type="ORF">JF539_19505</name>
</gene>
<dbReference type="CDD" id="cd13589">
    <property type="entry name" value="PBP2_polyamine_RpCGA009"/>
    <property type="match status" value="1"/>
</dbReference>
<dbReference type="AlphaFoldDB" id="A0A939EJ19"/>
<reference evidence="4" key="1">
    <citation type="submission" date="2020-12" db="EMBL/GenBank/DDBJ databases">
        <title>Oil enriched cultivation method for isolating marine PHA-producing bacteria.</title>
        <authorList>
            <person name="Zheng W."/>
            <person name="Yu S."/>
            <person name="Huang Y."/>
        </authorList>
    </citation>
    <scope>NUCLEOTIDE SEQUENCE</scope>
    <source>
        <strain evidence="4">SY-2-12</strain>
    </source>
</reference>
<comment type="caution">
    <text evidence="4">The sequence shown here is derived from an EMBL/GenBank/DDBJ whole genome shotgun (WGS) entry which is preliminary data.</text>
</comment>
<keyword evidence="2" id="KW-0574">Periplasm</keyword>
<feature type="signal peptide" evidence="3">
    <location>
        <begin position="1"/>
        <end position="22"/>
    </location>
</feature>
<evidence type="ECO:0000256" key="1">
    <source>
        <dbReference type="ARBA" id="ARBA00022729"/>
    </source>
</evidence>
<dbReference type="SUPFAM" id="SSF53850">
    <property type="entry name" value="Periplasmic binding protein-like II"/>
    <property type="match status" value="1"/>
</dbReference>
<dbReference type="EMBL" id="JAEKJZ010000004">
    <property type="protein sequence ID" value="MBN9672549.1"/>
    <property type="molecule type" value="Genomic_DNA"/>
</dbReference>
<sequence>MKLKATFSLAAALLATTSIAQADDLTIASWGGSYQEAQSKALFEPAEKAMGIKVKQETYGGMSDVKLQVSTGQVTLDIVASGSGSAARAGAEGLLEELDYDVIDVSNFGPTLYSKYCVGGDVFSTVYAWNTETYGEDGPQSWADFWDVEKFPGKRAYRNKVAGALEPALMADGVAPEDVYKVLDSEEGIERALNKIRELRPHIDVFWSSGAQQAQLMKDGEVDMTTGWNGRFDNAKKDGAKVAYSFNQALLDYDCFAIPKGAPNKDLAMKFLAEVSKPEYQDDLPKYITYGPTNAAAYETGVISPETAAGLPSSPENAAMQLPISLEWYAKWETVASEMYQEMMTE</sequence>
<dbReference type="Proteomes" id="UP000664096">
    <property type="component" value="Unassembled WGS sequence"/>
</dbReference>
<dbReference type="PANTHER" id="PTHR30222:SF2">
    <property type="entry name" value="ABC TRANSPORTER SUBSTRATE-BINDING PROTEIN"/>
    <property type="match status" value="1"/>
</dbReference>
<dbReference type="RefSeq" id="WP_207142379.1">
    <property type="nucleotide sequence ID" value="NZ_JAEKJZ010000004.1"/>
</dbReference>
<evidence type="ECO:0000313" key="5">
    <source>
        <dbReference type="Proteomes" id="UP000664096"/>
    </source>
</evidence>
<feature type="chain" id="PRO_5037833220" evidence="3">
    <location>
        <begin position="23"/>
        <end position="346"/>
    </location>
</feature>
<protein>
    <submittedName>
        <fullName evidence="4">ABC transporter substrate-binding protein</fullName>
    </submittedName>
</protein>
<evidence type="ECO:0000256" key="3">
    <source>
        <dbReference type="SAM" id="SignalP"/>
    </source>
</evidence>
<accession>A0A939EJ19</accession>
<dbReference type="PANTHER" id="PTHR30222">
    <property type="entry name" value="SPERMIDINE/PUTRESCINE-BINDING PERIPLASMIC PROTEIN"/>
    <property type="match status" value="1"/>
</dbReference>